<dbReference type="GO" id="GO:0005262">
    <property type="term" value="F:calcium channel activity"/>
    <property type="evidence" value="ECO:0007669"/>
    <property type="project" value="InterPro"/>
</dbReference>
<name>A0A1X2GPY7_9FUNG</name>
<dbReference type="InterPro" id="IPR024338">
    <property type="entry name" value="MID1/Yam8"/>
</dbReference>
<dbReference type="PANTHER" id="PTHR39142:SF1">
    <property type="entry name" value="AEL197CP"/>
    <property type="match status" value="1"/>
</dbReference>
<dbReference type="InterPro" id="IPR036790">
    <property type="entry name" value="Frizzled_dom_sf"/>
</dbReference>
<proteinExistence type="predicted"/>
<evidence type="ECO:0000313" key="2">
    <source>
        <dbReference type="EMBL" id="ORX58814.1"/>
    </source>
</evidence>
<keyword evidence="1" id="KW-0732">Signal</keyword>
<dbReference type="GO" id="GO:0098703">
    <property type="term" value="P:calcium ion import across plasma membrane"/>
    <property type="evidence" value="ECO:0007669"/>
    <property type="project" value="InterPro"/>
</dbReference>
<dbReference type="Gene3D" id="1.10.2000.10">
    <property type="entry name" value="Frizzled cysteine-rich domain"/>
    <property type="match status" value="1"/>
</dbReference>
<dbReference type="Proteomes" id="UP000242146">
    <property type="component" value="Unassembled WGS sequence"/>
</dbReference>
<dbReference type="STRING" id="101127.A0A1X2GPY7"/>
<dbReference type="EMBL" id="MCGT01000006">
    <property type="protein sequence ID" value="ORX58814.1"/>
    <property type="molecule type" value="Genomic_DNA"/>
</dbReference>
<dbReference type="OrthoDB" id="5405745at2759"/>
<reference evidence="2 3" key="1">
    <citation type="submission" date="2016-07" db="EMBL/GenBank/DDBJ databases">
        <title>Pervasive Adenine N6-methylation of Active Genes in Fungi.</title>
        <authorList>
            <consortium name="DOE Joint Genome Institute"/>
            <person name="Mondo S.J."/>
            <person name="Dannebaum R.O."/>
            <person name="Kuo R.C."/>
            <person name="Labutti K."/>
            <person name="Haridas S."/>
            <person name="Kuo A."/>
            <person name="Salamov A."/>
            <person name="Ahrendt S.R."/>
            <person name="Lipzen A."/>
            <person name="Sullivan W."/>
            <person name="Andreopoulos W.B."/>
            <person name="Clum A."/>
            <person name="Lindquist E."/>
            <person name="Daum C."/>
            <person name="Ramamoorthy G.K."/>
            <person name="Gryganskyi A."/>
            <person name="Culley D."/>
            <person name="Magnuson J.K."/>
            <person name="James T.Y."/>
            <person name="O'Malley M.A."/>
            <person name="Stajich J.E."/>
            <person name="Spatafora J.W."/>
            <person name="Visel A."/>
            <person name="Grigoriev I.V."/>
        </authorList>
    </citation>
    <scope>NUCLEOTIDE SEQUENCE [LARGE SCALE GENOMIC DNA]</scope>
    <source>
        <strain evidence="2 3">NRRL 3301</strain>
    </source>
</reference>
<accession>A0A1X2GPY7</accession>
<comment type="caution">
    <text evidence="2">The sequence shown here is derived from an EMBL/GenBank/DDBJ whole genome shotgun (WGS) entry which is preliminary data.</text>
</comment>
<protein>
    <recommendedName>
        <fullName evidence="4">FZ domain-containing protein</fullName>
    </recommendedName>
</protein>
<organism evidence="2 3">
    <name type="scientific">Hesseltinella vesiculosa</name>
    <dbReference type="NCBI Taxonomy" id="101127"/>
    <lineage>
        <taxon>Eukaryota</taxon>
        <taxon>Fungi</taxon>
        <taxon>Fungi incertae sedis</taxon>
        <taxon>Mucoromycota</taxon>
        <taxon>Mucoromycotina</taxon>
        <taxon>Mucoromycetes</taxon>
        <taxon>Mucorales</taxon>
        <taxon>Cunninghamellaceae</taxon>
        <taxon>Hesseltinella</taxon>
    </lineage>
</organism>
<feature type="signal peptide" evidence="1">
    <location>
        <begin position="1"/>
        <end position="19"/>
    </location>
</feature>
<dbReference type="Pfam" id="PF12929">
    <property type="entry name" value="Mid1"/>
    <property type="match status" value="1"/>
</dbReference>
<gene>
    <name evidence="2" type="ORF">DM01DRAFT_1333437</name>
</gene>
<evidence type="ECO:0000256" key="1">
    <source>
        <dbReference type="SAM" id="SignalP"/>
    </source>
</evidence>
<sequence>MFLFPLLSILFTLTPLIHAQNNTIPLHNNQIGSYNLSLNLHQTFYFQSNQAASLLAKRSSAVFLTITTCTQPQSSTKEPVPALQLFVSSTNPLPSASNHDPISYVQQPGYLAWNTTDITRVWITVAAPASGSLQGQWSYELGFSTSALMHPLYPPNQLATLDDTDTTHALFLSTPYLTSTNFSLTPLLTTSVPAELNASYCAAVLHNVASTANVTLANRSSLQPSYAQQQIMVGNLSLGQSYAVYFAQSQPNNVRALQLPFQIQTKSDPRCRLIYQLPFCNNVAYSVLANASLDIWNVTLSYDTNANTLYEPFASAISQFNCHSTQYSLVRNCSDCERDYKRWLCSVAIPRCTDPPADSSEVATYPYPAGTARSSWIQTTYAPNGYTEFLPCIDLCYQVVQSCPPFLQFNCPTDDLAALQYGYWLPGHSPTCNRLDLDPSLLVISRASPRWIVSPLSYLAFVSAWLLCHFL</sequence>
<feature type="chain" id="PRO_5012326620" description="FZ domain-containing protein" evidence="1">
    <location>
        <begin position="20"/>
        <end position="471"/>
    </location>
</feature>
<evidence type="ECO:0008006" key="4">
    <source>
        <dbReference type="Google" id="ProtNLM"/>
    </source>
</evidence>
<dbReference type="AlphaFoldDB" id="A0A1X2GPY7"/>
<keyword evidence="3" id="KW-1185">Reference proteome</keyword>
<dbReference type="PANTHER" id="PTHR39142">
    <property type="entry name" value="MID1P"/>
    <property type="match status" value="1"/>
</dbReference>
<evidence type="ECO:0000313" key="3">
    <source>
        <dbReference type="Proteomes" id="UP000242146"/>
    </source>
</evidence>